<organism evidence="5 6">
    <name type="scientific">Remersonia thermophila</name>
    <dbReference type="NCBI Taxonomy" id="72144"/>
    <lineage>
        <taxon>Eukaryota</taxon>
        <taxon>Fungi</taxon>
        <taxon>Dikarya</taxon>
        <taxon>Ascomycota</taxon>
        <taxon>Pezizomycotina</taxon>
        <taxon>Sordariomycetes</taxon>
        <taxon>Sordariomycetidae</taxon>
        <taxon>Sordariales</taxon>
        <taxon>Sordariales incertae sedis</taxon>
        <taxon>Remersonia</taxon>
    </lineage>
</organism>
<keyword evidence="6" id="KW-1185">Reference proteome</keyword>
<keyword evidence="1 4" id="KW-0812">Transmembrane</keyword>
<dbReference type="PANTHER" id="PTHR12483">
    <property type="entry name" value="SOLUTE CARRIER FAMILY 31 COPPER TRANSPORTERS"/>
    <property type="match status" value="1"/>
</dbReference>
<evidence type="ECO:0000313" key="6">
    <source>
        <dbReference type="Proteomes" id="UP001600064"/>
    </source>
</evidence>
<feature type="transmembrane region" description="Helical" evidence="4">
    <location>
        <begin position="136"/>
        <end position="154"/>
    </location>
</feature>
<reference evidence="5 6" key="1">
    <citation type="journal article" date="2024" name="Commun. Biol.">
        <title>Comparative genomic analysis of thermophilic fungi reveals convergent evolutionary adaptations and gene losses.</title>
        <authorList>
            <person name="Steindorff A.S."/>
            <person name="Aguilar-Pontes M.V."/>
            <person name="Robinson A.J."/>
            <person name="Andreopoulos B."/>
            <person name="LaButti K."/>
            <person name="Kuo A."/>
            <person name="Mondo S."/>
            <person name="Riley R."/>
            <person name="Otillar R."/>
            <person name="Haridas S."/>
            <person name="Lipzen A."/>
            <person name="Grimwood J."/>
            <person name="Schmutz J."/>
            <person name="Clum A."/>
            <person name="Reid I.D."/>
            <person name="Moisan M.C."/>
            <person name="Butler G."/>
            <person name="Nguyen T.T.M."/>
            <person name="Dewar K."/>
            <person name="Conant G."/>
            <person name="Drula E."/>
            <person name="Henrissat B."/>
            <person name="Hansel C."/>
            <person name="Singer S."/>
            <person name="Hutchinson M.I."/>
            <person name="de Vries R.P."/>
            <person name="Natvig D.O."/>
            <person name="Powell A.J."/>
            <person name="Tsang A."/>
            <person name="Grigoriev I.V."/>
        </authorList>
    </citation>
    <scope>NUCLEOTIDE SEQUENCE [LARGE SCALE GENOMIC DNA]</scope>
    <source>
        <strain evidence="5 6">ATCC 22073</strain>
    </source>
</reference>
<comment type="similarity">
    <text evidence="4">Belongs to the copper transporter (Ctr) (TC 1.A.56) family. SLC31A subfamily.</text>
</comment>
<keyword evidence="4" id="KW-0187">Copper transport</keyword>
<keyword evidence="3 4" id="KW-0472">Membrane</keyword>
<comment type="caution">
    <text evidence="5">The sequence shown here is derived from an EMBL/GenBank/DDBJ whole genome shotgun (WGS) entry which is preliminary data.</text>
</comment>
<dbReference type="RefSeq" id="XP_070868246.1">
    <property type="nucleotide sequence ID" value="XM_071007895.1"/>
</dbReference>
<gene>
    <name evidence="5" type="ORF">VTJ83DRAFT_1706</name>
</gene>
<evidence type="ECO:0000256" key="3">
    <source>
        <dbReference type="ARBA" id="ARBA00023136"/>
    </source>
</evidence>
<dbReference type="Pfam" id="PF04145">
    <property type="entry name" value="Ctr"/>
    <property type="match status" value="1"/>
</dbReference>
<dbReference type="PANTHER" id="PTHR12483:SF120">
    <property type="entry name" value="HIGH-AFFINITY COPPER TRANSPORTER CTRA2"/>
    <property type="match status" value="1"/>
</dbReference>
<evidence type="ECO:0000256" key="2">
    <source>
        <dbReference type="ARBA" id="ARBA00022989"/>
    </source>
</evidence>
<dbReference type="GeneID" id="98122539"/>
<accession>A0ABR4DJ04</accession>
<dbReference type="InterPro" id="IPR007274">
    <property type="entry name" value="Cop_transporter"/>
</dbReference>
<feature type="transmembrane region" description="Helical" evidence="4">
    <location>
        <begin position="160"/>
        <end position="180"/>
    </location>
</feature>
<dbReference type="Proteomes" id="UP001600064">
    <property type="component" value="Unassembled WGS sequence"/>
</dbReference>
<evidence type="ECO:0000256" key="4">
    <source>
        <dbReference type="RuleBase" id="RU367022"/>
    </source>
</evidence>
<dbReference type="EMBL" id="JAZGUE010000002">
    <property type="protein sequence ID" value="KAL2269522.1"/>
    <property type="molecule type" value="Genomic_DNA"/>
</dbReference>
<evidence type="ECO:0000256" key="1">
    <source>
        <dbReference type="ARBA" id="ARBA00022692"/>
    </source>
</evidence>
<keyword evidence="4" id="KW-0813">Transport</keyword>
<keyword evidence="4" id="KW-0406">Ion transport</keyword>
<evidence type="ECO:0000313" key="5">
    <source>
        <dbReference type="EMBL" id="KAL2269522.1"/>
    </source>
</evidence>
<keyword evidence="4" id="KW-0186">Copper</keyword>
<proteinExistence type="inferred from homology"/>
<sequence length="184" mass="19685">MDHSSSSSAGSVHNMAVFHGSMSTSLFSAAWTPGNEGTYAATCIFLIVLAALFRGLLAAKGVLERRWLAQELARRYVVVEGRGSLAGSLAADPEAKKASLVLSENGAEENVVVVERRGAHANHARPWRLSVDPVRALVDTVIVGVGYLLMIAVMSMNYGYFLSVLGGTFIGTLLVGRWILPTEH</sequence>
<keyword evidence="2 4" id="KW-1133">Transmembrane helix</keyword>
<name>A0ABR4DJ04_9PEZI</name>
<comment type="subcellular location">
    <subcellularLocation>
        <location evidence="4">Membrane</location>
        <topology evidence="4">Multi-pass membrane protein</topology>
    </subcellularLocation>
</comment>
<protein>
    <recommendedName>
        <fullName evidence="4">Copper transport protein</fullName>
    </recommendedName>
</protein>
<feature type="transmembrane region" description="Helical" evidence="4">
    <location>
        <begin position="37"/>
        <end position="57"/>
    </location>
</feature>